<dbReference type="PANTHER" id="PTHR45932:SF17">
    <property type="entry name" value="CELLULAR RETINALDEHYDE-BINDING_TRIPLE FUNCTION DOMAIN-CONTAINING PROTEIN"/>
    <property type="match status" value="1"/>
</dbReference>
<sequence>MPKEEGEETTPLPLPEEVKIWRIPLLEDKKSDVILLKFLRARDFQGQRSFFHAKNCHRLEKRIQNSERRRARKIAYLHGVDKEGHLVCYNAFREFQDKELYNKTFAGCSKKGPNS</sequence>
<proteinExistence type="predicted"/>
<reference evidence="3" key="1">
    <citation type="submission" date="2024-07" db="EMBL/GenBank/DDBJ databases">
        <title>Two chromosome-level genome assemblies of Korean endemic species Abeliophyllum distichum and Forsythia ovata (Oleaceae).</title>
        <authorList>
            <person name="Jang H."/>
        </authorList>
    </citation>
    <scope>NUCLEOTIDE SEQUENCE [LARGE SCALE GENOMIC DNA]</scope>
</reference>
<evidence type="ECO:0000313" key="3">
    <source>
        <dbReference type="Proteomes" id="UP001604277"/>
    </source>
</evidence>
<keyword evidence="3" id="KW-1185">Reference proteome</keyword>
<evidence type="ECO:0000259" key="1">
    <source>
        <dbReference type="Pfam" id="PF03765"/>
    </source>
</evidence>
<dbReference type="Proteomes" id="UP001604277">
    <property type="component" value="Unassembled WGS sequence"/>
</dbReference>
<comment type="caution">
    <text evidence="2">The sequence shown here is derived from an EMBL/GenBank/DDBJ whole genome shotgun (WGS) entry which is preliminary data.</text>
</comment>
<gene>
    <name evidence="2" type="ORF">Fot_25020</name>
</gene>
<evidence type="ECO:0000313" key="2">
    <source>
        <dbReference type="EMBL" id="KAL2521097.1"/>
    </source>
</evidence>
<feature type="domain" description="CRAL/TRIO N-terminal" evidence="1">
    <location>
        <begin position="15"/>
        <end position="45"/>
    </location>
</feature>
<name>A0ABD1U7W9_9LAMI</name>
<organism evidence="2 3">
    <name type="scientific">Forsythia ovata</name>
    <dbReference type="NCBI Taxonomy" id="205694"/>
    <lineage>
        <taxon>Eukaryota</taxon>
        <taxon>Viridiplantae</taxon>
        <taxon>Streptophyta</taxon>
        <taxon>Embryophyta</taxon>
        <taxon>Tracheophyta</taxon>
        <taxon>Spermatophyta</taxon>
        <taxon>Magnoliopsida</taxon>
        <taxon>eudicotyledons</taxon>
        <taxon>Gunneridae</taxon>
        <taxon>Pentapetalae</taxon>
        <taxon>asterids</taxon>
        <taxon>lamiids</taxon>
        <taxon>Lamiales</taxon>
        <taxon>Oleaceae</taxon>
        <taxon>Forsythieae</taxon>
        <taxon>Forsythia</taxon>
    </lineage>
</organism>
<dbReference type="InterPro" id="IPR044834">
    <property type="entry name" value="PATL"/>
</dbReference>
<dbReference type="Pfam" id="PF03765">
    <property type="entry name" value="CRAL_TRIO_N"/>
    <property type="match status" value="1"/>
</dbReference>
<dbReference type="AlphaFoldDB" id="A0ABD1U7W9"/>
<dbReference type="PANTHER" id="PTHR45932">
    <property type="entry name" value="PATELLIN-1"/>
    <property type="match status" value="1"/>
</dbReference>
<dbReference type="InterPro" id="IPR036865">
    <property type="entry name" value="CRAL-TRIO_dom_sf"/>
</dbReference>
<dbReference type="EMBL" id="JBFOLJ010000007">
    <property type="protein sequence ID" value="KAL2521097.1"/>
    <property type="molecule type" value="Genomic_DNA"/>
</dbReference>
<accession>A0ABD1U7W9</accession>
<dbReference type="InterPro" id="IPR011074">
    <property type="entry name" value="CRAL/TRIO_N_dom"/>
</dbReference>
<dbReference type="Gene3D" id="3.40.525.10">
    <property type="entry name" value="CRAL-TRIO lipid binding domain"/>
    <property type="match status" value="1"/>
</dbReference>
<protein>
    <submittedName>
        <fullName evidence="2">Patellin-3</fullName>
    </submittedName>
</protein>